<evidence type="ECO:0000313" key="3">
    <source>
        <dbReference type="Proteomes" id="UP000601041"/>
    </source>
</evidence>
<proteinExistence type="predicted"/>
<name>A0ABN7JJ63_9HYPH</name>
<dbReference type="SUPFAM" id="SSF141371">
    <property type="entry name" value="PilZ domain-like"/>
    <property type="match status" value="1"/>
</dbReference>
<gene>
    <name evidence="2" type="ORF">RHAB21_01874</name>
</gene>
<dbReference type="RefSeq" id="WP_077547275.1">
    <property type="nucleotide sequence ID" value="NZ_CABFWE030000005.1"/>
</dbReference>
<comment type="caution">
    <text evidence="2">The sequence shown here is derived from an EMBL/GenBank/DDBJ whole genome shotgun (WGS) entry which is preliminary data.</text>
</comment>
<sequence length="113" mass="12514">MMGANTLGMSNRSAERVRTRIYGTVTHLNRSATGKVVDLSATGIALELDRPFSAAQGSKVKIESEELGFIEGTVKWYRGSRIGIQLHLNSNALAQVSSYFRFFHRDVKPVVSR</sequence>
<evidence type="ECO:0000259" key="1">
    <source>
        <dbReference type="Pfam" id="PF07238"/>
    </source>
</evidence>
<protein>
    <submittedName>
        <fullName evidence="2">PilZ domain-containing protein</fullName>
    </submittedName>
</protein>
<feature type="domain" description="PilZ" evidence="1">
    <location>
        <begin position="11"/>
        <end position="96"/>
    </location>
</feature>
<dbReference type="Gene3D" id="2.40.10.220">
    <property type="entry name" value="predicted glycosyltransferase like domains"/>
    <property type="match status" value="1"/>
</dbReference>
<dbReference type="Pfam" id="PF07238">
    <property type="entry name" value="PilZ"/>
    <property type="match status" value="1"/>
</dbReference>
<accession>A0ABN7JJ63</accession>
<organism evidence="2 3">
    <name type="scientific">Pseudorhizobium halotolerans</name>
    <dbReference type="NCBI Taxonomy" id="1233081"/>
    <lineage>
        <taxon>Bacteria</taxon>
        <taxon>Pseudomonadati</taxon>
        <taxon>Pseudomonadota</taxon>
        <taxon>Alphaproteobacteria</taxon>
        <taxon>Hyphomicrobiales</taxon>
        <taxon>Rhizobiaceae</taxon>
        <taxon>Rhizobium/Agrobacterium group</taxon>
        <taxon>Pseudorhizobium</taxon>
    </lineage>
</organism>
<dbReference type="InterPro" id="IPR009875">
    <property type="entry name" value="PilZ_domain"/>
</dbReference>
<dbReference type="Proteomes" id="UP000601041">
    <property type="component" value="Unassembled WGS sequence"/>
</dbReference>
<dbReference type="EMBL" id="CABFWE030000005">
    <property type="protein sequence ID" value="CAD7031490.1"/>
    <property type="molecule type" value="Genomic_DNA"/>
</dbReference>
<reference evidence="2 3" key="1">
    <citation type="submission" date="2020-11" db="EMBL/GenBank/DDBJ databases">
        <authorList>
            <person name="Lassalle F."/>
        </authorList>
    </citation>
    <scope>NUCLEOTIDE SEQUENCE [LARGE SCALE GENOMIC DNA]</scope>
    <source>
        <strain evidence="2 3">AB21</strain>
    </source>
</reference>
<evidence type="ECO:0000313" key="2">
    <source>
        <dbReference type="EMBL" id="CAD7031490.1"/>
    </source>
</evidence>
<keyword evidence="3" id="KW-1185">Reference proteome</keyword>